<dbReference type="EMBL" id="CZQD01000044">
    <property type="protein sequence ID" value="CUS57516.1"/>
    <property type="molecule type" value="Genomic_DNA"/>
</dbReference>
<proteinExistence type="predicted"/>
<sequence>MGLGYRFAEAAISGDPTADDLRGEIISEFGEKCALSCAFAAASGRIYPVLKRGMGHGKACQRLDFAGKEVILPV</sequence>
<evidence type="ECO:0000313" key="1">
    <source>
        <dbReference type="EMBL" id="CUS57516.1"/>
    </source>
</evidence>
<reference evidence="1" key="1">
    <citation type="submission" date="2015-10" db="EMBL/GenBank/DDBJ databases">
        <authorList>
            <person name="Gilbert D.G."/>
        </authorList>
    </citation>
    <scope>NUCLEOTIDE SEQUENCE</scope>
</reference>
<name>A0A170PUA7_9ZZZZ</name>
<dbReference type="AlphaFoldDB" id="A0A170PUA7"/>
<protein>
    <submittedName>
        <fullName evidence="1">Uncharacterized protein</fullName>
    </submittedName>
</protein>
<gene>
    <name evidence="1" type="ORF">MGWOODY_Hyp1118</name>
</gene>
<accession>A0A170PUA7</accession>
<organism evidence="1">
    <name type="scientific">hydrothermal vent metagenome</name>
    <dbReference type="NCBI Taxonomy" id="652676"/>
    <lineage>
        <taxon>unclassified sequences</taxon>
        <taxon>metagenomes</taxon>
        <taxon>ecological metagenomes</taxon>
    </lineage>
</organism>